<protein>
    <submittedName>
        <fullName evidence="2">Uncharacterized protein</fullName>
    </submittedName>
</protein>
<proteinExistence type="predicted"/>
<evidence type="ECO:0000313" key="2">
    <source>
        <dbReference type="EMBL" id="MRY57012.1"/>
    </source>
</evidence>
<gene>
    <name evidence="2" type="ORF">GKD59_03595</name>
</gene>
<feature type="compositionally biased region" description="Basic and acidic residues" evidence="1">
    <location>
        <begin position="1"/>
        <end position="18"/>
    </location>
</feature>
<organism evidence="2 3">
    <name type="scientific">Parabacteroides distasonis</name>
    <dbReference type="NCBI Taxonomy" id="823"/>
    <lineage>
        <taxon>Bacteria</taxon>
        <taxon>Pseudomonadati</taxon>
        <taxon>Bacteroidota</taxon>
        <taxon>Bacteroidia</taxon>
        <taxon>Bacteroidales</taxon>
        <taxon>Tannerellaceae</taxon>
        <taxon>Parabacteroides</taxon>
    </lineage>
</organism>
<feature type="region of interest" description="Disordered" evidence="1">
    <location>
        <begin position="1"/>
        <end position="32"/>
    </location>
</feature>
<sequence length="82" mass="9258">MQARQRGKDGKASKRPENFTEYPTRRGTRRGLKGHLRFAEGCRANPRAVSIVVLDAGRPLYLCMRKSNRRGGNGGEIRERMG</sequence>
<comment type="caution">
    <text evidence="2">The sequence shown here is derived from an EMBL/GenBank/DDBJ whole genome shotgun (WGS) entry which is preliminary data.</text>
</comment>
<evidence type="ECO:0000313" key="3">
    <source>
        <dbReference type="Proteomes" id="UP000463337"/>
    </source>
</evidence>
<dbReference type="RefSeq" id="WP_154396198.1">
    <property type="nucleotide sequence ID" value="NZ_JBDPHP010000008.1"/>
</dbReference>
<accession>A0A6I2MW36</accession>
<dbReference type="Proteomes" id="UP000463337">
    <property type="component" value="Unassembled WGS sequence"/>
</dbReference>
<reference evidence="2 3" key="1">
    <citation type="journal article" date="2019" name="Nat. Med.">
        <title>A library of human gut bacterial isolates paired with longitudinal multiomics data enables mechanistic microbiome research.</title>
        <authorList>
            <person name="Poyet M."/>
            <person name="Groussin M."/>
            <person name="Gibbons S.M."/>
            <person name="Avila-Pacheco J."/>
            <person name="Jiang X."/>
            <person name="Kearney S.M."/>
            <person name="Perrotta A.R."/>
            <person name="Berdy B."/>
            <person name="Zhao S."/>
            <person name="Lieberman T.D."/>
            <person name="Swanson P.K."/>
            <person name="Smith M."/>
            <person name="Roesemann S."/>
            <person name="Alexander J.E."/>
            <person name="Rich S.A."/>
            <person name="Livny J."/>
            <person name="Vlamakis H."/>
            <person name="Clish C."/>
            <person name="Bullock K."/>
            <person name="Deik A."/>
            <person name="Scott J."/>
            <person name="Pierce K.A."/>
            <person name="Xavier R.J."/>
            <person name="Alm E.J."/>
        </authorList>
    </citation>
    <scope>NUCLEOTIDE SEQUENCE [LARGE SCALE GENOMIC DNA]</scope>
    <source>
        <strain evidence="2 3">BIOML-A41</strain>
    </source>
</reference>
<dbReference type="EMBL" id="WKLT01000002">
    <property type="protein sequence ID" value="MRY57012.1"/>
    <property type="molecule type" value="Genomic_DNA"/>
</dbReference>
<dbReference type="AlphaFoldDB" id="A0A6I2MW36"/>
<name>A0A6I2MW36_PARDI</name>
<evidence type="ECO:0000256" key="1">
    <source>
        <dbReference type="SAM" id="MobiDB-lite"/>
    </source>
</evidence>